<dbReference type="InterPro" id="IPR046960">
    <property type="entry name" value="PPR_At4g14850-like_plant"/>
</dbReference>
<dbReference type="FunFam" id="1.25.40.10:FF:000158">
    <property type="entry name" value="pentatricopeptide repeat-containing protein At2g33680"/>
    <property type="match status" value="1"/>
</dbReference>
<dbReference type="AlphaFoldDB" id="D8SK05"/>
<dbReference type="Gene3D" id="1.25.40.10">
    <property type="entry name" value="Tetratricopeptide repeat domain"/>
    <property type="match status" value="1"/>
</dbReference>
<dbReference type="Pfam" id="PF01535">
    <property type="entry name" value="PPR"/>
    <property type="match status" value="2"/>
</dbReference>
<dbReference type="OrthoDB" id="1436350at2759"/>
<dbReference type="KEGG" id="smo:SELMODRAFT_118721"/>
<dbReference type="GO" id="GO:0008270">
    <property type="term" value="F:zinc ion binding"/>
    <property type="evidence" value="ECO:0007669"/>
    <property type="project" value="InterPro"/>
</dbReference>
<dbReference type="PANTHER" id="PTHR47926:SF533">
    <property type="entry name" value="DYW DOMAIN-CONTAINING PROTEIN"/>
    <property type="match status" value="1"/>
</dbReference>
<dbReference type="InParanoid" id="D8SK05"/>
<evidence type="ECO:0000313" key="3">
    <source>
        <dbReference type="EMBL" id="EFJ15145.1"/>
    </source>
</evidence>
<dbReference type="GO" id="GO:0009451">
    <property type="term" value="P:RNA modification"/>
    <property type="evidence" value="ECO:0007669"/>
    <property type="project" value="InterPro"/>
</dbReference>
<dbReference type="HOGENOM" id="CLU_002706_37_1_1"/>
<dbReference type="InterPro" id="IPR032867">
    <property type="entry name" value="DYW_dom"/>
</dbReference>
<evidence type="ECO:0000313" key="4">
    <source>
        <dbReference type="Proteomes" id="UP000001514"/>
    </source>
</evidence>
<keyword evidence="1" id="KW-0677">Repeat</keyword>
<evidence type="ECO:0000256" key="1">
    <source>
        <dbReference type="ARBA" id="ARBA00022737"/>
    </source>
</evidence>
<evidence type="ECO:0000259" key="2">
    <source>
        <dbReference type="Pfam" id="PF14432"/>
    </source>
</evidence>
<dbReference type="eggNOG" id="KOG4197">
    <property type="taxonomic scope" value="Eukaryota"/>
</dbReference>
<sequence length="351" mass="38619">MPQHGRVAATSMVAAYGHSGRIAAVADTFDSMLERDVVAWSAAVAANAQNGHDVEAIRTFHLALLDGVAPDRVCFASVLLACAHLGTVNAGRDYLVSMSSDHRVDPTCDHFLTMVDLLGRTGRVKDCEDLVNAMPYVPGDVAWMSLLGAARSYGHMGAGVRAAEKLMELEACGEYGGGGCPYVLLANLFAGAGWHAEAARANRVMKERGVRIHRCVSSIEVGGVDHRFCVGEDLAAHPQGEEIAMELRRLERMMVEQRLFAPEVREVLHDIGESEKERLLWQHSERLAIGFGLVATPPGTQLWIIKNLRVCLDCHTVTKFISLVTKRRIVVRDSNRFHHFDDGRCSCQDYW</sequence>
<protein>
    <recommendedName>
        <fullName evidence="2">DYW domain-containing protein</fullName>
    </recommendedName>
</protein>
<gene>
    <name evidence="3" type="ORF">SELMODRAFT_118721</name>
</gene>
<feature type="domain" description="DYW" evidence="2">
    <location>
        <begin position="260"/>
        <end position="351"/>
    </location>
</feature>
<accession>D8SK05</accession>
<organism evidence="4">
    <name type="scientific">Selaginella moellendorffii</name>
    <name type="common">Spikemoss</name>
    <dbReference type="NCBI Taxonomy" id="88036"/>
    <lineage>
        <taxon>Eukaryota</taxon>
        <taxon>Viridiplantae</taxon>
        <taxon>Streptophyta</taxon>
        <taxon>Embryophyta</taxon>
        <taxon>Tracheophyta</taxon>
        <taxon>Lycopodiopsida</taxon>
        <taxon>Selaginellales</taxon>
        <taxon>Selaginellaceae</taxon>
        <taxon>Selaginella</taxon>
    </lineage>
</organism>
<name>D8SK05_SELML</name>
<dbReference type="Gramene" id="EFJ15145">
    <property type="protein sequence ID" value="EFJ15145"/>
    <property type="gene ID" value="SELMODRAFT_118721"/>
</dbReference>
<dbReference type="GO" id="GO:0003723">
    <property type="term" value="F:RNA binding"/>
    <property type="evidence" value="ECO:0007669"/>
    <property type="project" value="InterPro"/>
</dbReference>
<reference evidence="3 4" key="1">
    <citation type="journal article" date="2011" name="Science">
        <title>The Selaginella genome identifies genetic changes associated with the evolution of vascular plants.</title>
        <authorList>
            <person name="Banks J.A."/>
            <person name="Nishiyama T."/>
            <person name="Hasebe M."/>
            <person name="Bowman J.L."/>
            <person name="Gribskov M."/>
            <person name="dePamphilis C."/>
            <person name="Albert V.A."/>
            <person name="Aono N."/>
            <person name="Aoyama T."/>
            <person name="Ambrose B.A."/>
            <person name="Ashton N.W."/>
            <person name="Axtell M.J."/>
            <person name="Barker E."/>
            <person name="Barker M.S."/>
            <person name="Bennetzen J.L."/>
            <person name="Bonawitz N.D."/>
            <person name="Chapple C."/>
            <person name="Cheng C."/>
            <person name="Correa L.G."/>
            <person name="Dacre M."/>
            <person name="DeBarry J."/>
            <person name="Dreyer I."/>
            <person name="Elias M."/>
            <person name="Engstrom E.M."/>
            <person name="Estelle M."/>
            <person name="Feng L."/>
            <person name="Finet C."/>
            <person name="Floyd S.K."/>
            <person name="Frommer W.B."/>
            <person name="Fujita T."/>
            <person name="Gramzow L."/>
            <person name="Gutensohn M."/>
            <person name="Harholt J."/>
            <person name="Hattori M."/>
            <person name="Heyl A."/>
            <person name="Hirai T."/>
            <person name="Hiwatashi Y."/>
            <person name="Ishikawa M."/>
            <person name="Iwata M."/>
            <person name="Karol K.G."/>
            <person name="Koehler B."/>
            <person name="Kolukisaoglu U."/>
            <person name="Kubo M."/>
            <person name="Kurata T."/>
            <person name="Lalonde S."/>
            <person name="Li K."/>
            <person name="Li Y."/>
            <person name="Litt A."/>
            <person name="Lyons E."/>
            <person name="Manning G."/>
            <person name="Maruyama T."/>
            <person name="Michael T.P."/>
            <person name="Mikami K."/>
            <person name="Miyazaki S."/>
            <person name="Morinaga S."/>
            <person name="Murata T."/>
            <person name="Mueller-Roeber B."/>
            <person name="Nelson D.R."/>
            <person name="Obara M."/>
            <person name="Oguri Y."/>
            <person name="Olmstead R.G."/>
            <person name="Onodera N."/>
            <person name="Petersen B.L."/>
            <person name="Pils B."/>
            <person name="Prigge M."/>
            <person name="Rensing S.A."/>
            <person name="Riano-Pachon D.M."/>
            <person name="Roberts A.W."/>
            <person name="Sato Y."/>
            <person name="Scheller H.V."/>
            <person name="Schulz B."/>
            <person name="Schulz C."/>
            <person name="Shakirov E.V."/>
            <person name="Shibagaki N."/>
            <person name="Shinohara N."/>
            <person name="Shippen D.E."/>
            <person name="Soerensen I."/>
            <person name="Sotooka R."/>
            <person name="Sugimoto N."/>
            <person name="Sugita M."/>
            <person name="Sumikawa N."/>
            <person name="Tanurdzic M."/>
            <person name="Theissen G."/>
            <person name="Ulvskov P."/>
            <person name="Wakazuki S."/>
            <person name="Weng J.K."/>
            <person name="Willats W.W."/>
            <person name="Wipf D."/>
            <person name="Wolf P.G."/>
            <person name="Yang L."/>
            <person name="Zimmer A.D."/>
            <person name="Zhu Q."/>
            <person name="Mitros T."/>
            <person name="Hellsten U."/>
            <person name="Loque D."/>
            <person name="Otillar R."/>
            <person name="Salamov A."/>
            <person name="Schmutz J."/>
            <person name="Shapiro H."/>
            <person name="Lindquist E."/>
            <person name="Lucas S."/>
            <person name="Rokhsar D."/>
            <person name="Grigoriev I.V."/>
        </authorList>
    </citation>
    <scope>NUCLEOTIDE SEQUENCE [LARGE SCALE GENOMIC DNA]</scope>
</reference>
<dbReference type="InterPro" id="IPR011990">
    <property type="entry name" value="TPR-like_helical_dom_sf"/>
</dbReference>
<keyword evidence="4" id="KW-1185">Reference proteome</keyword>
<dbReference type="GO" id="GO:0048731">
    <property type="term" value="P:system development"/>
    <property type="evidence" value="ECO:0007669"/>
    <property type="project" value="UniProtKB-ARBA"/>
</dbReference>
<dbReference type="EMBL" id="GL377624">
    <property type="protein sequence ID" value="EFJ15145.1"/>
    <property type="molecule type" value="Genomic_DNA"/>
</dbReference>
<dbReference type="PANTHER" id="PTHR47926">
    <property type="entry name" value="PENTATRICOPEPTIDE REPEAT-CONTAINING PROTEIN"/>
    <property type="match status" value="1"/>
</dbReference>
<dbReference type="InterPro" id="IPR002885">
    <property type="entry name" value="PPR_rpt"/>
</dbReference>
<proteinExistence type="predicted"/>
<dbReference type="Proteomes" id="UP000001514">
    <property type="component" value="Unassembled WGS sequence"/>
</dbReference>
<dbReference type="Pfam" id="PF14432">
    <property type="entry name" value="DYW_deaminase"/>
    <property type="match status" value="1"/>
</dbReference>